<dbReference type="Gene3D" id="3.40.50.1240">
    <property type="entry name" value="Phosphoglycerate mutase-like"/>
    <property type="match status" value="1"/>
</dbReference>
<dbReference type="EMBL" id="DF143969">
    <property type="protein sequence ID" value="GAA55149.1"/>
    <property type="molecule type" value="Genomic_DNA"/>
</dbReference>
<sequence>MLRSDRRVTWEFGCLAFYFLVHNPPVKSLPAKQLHKSDAHSSNDALPHGLKLQNLHILFRHGDRTALEPMLKDAKSFEETWPLGRGQLTEEGVLQEFKLGVWLRQEYNGFIHKKYNASNFYLRSTDYDRTLMSAQAVAAGLYHDVTSPLKTYGIAWMPIPVHAVRRDRETLLSLSFCHQLELLRQKEMTSKKADEYAESHKALFDLINEHSVTEKIDRFNIWKLSDLFVCMRAHKMTLPSWCTEEIFQEIEEVAKFFWLLISNSTNELIKIEIGVFLKAFVEHLGTIVGGDGSIKLKNGHILQPKHIMSYSAHDTHVGYILGAMGVLKLEKVPYAGAVILELIGPDPPSSLENYRLRLRYKQGYSDEIGEYRTLPSCPGQKELEGCPLDLVLQQLEPFLLDAEEYSKLCSELSHNVRASNNDLQEVRPNWPLVCFACMFFLCLN</sequence>
<dbReference type="InterPro" id="IPR029033">
    <property type="entry name" value="His_PPase_superfam"/>
</dbReference>
<dbReference type="InterPro" id="IPR033379">
    <property type="entry name" value="Acid_Pase_AS"/>
</dbReference>
<dbReference type="GO" id="GO:0016791">
    <property type="term" value="F:phosphatase activity"/>
    <property type="evidence" value="ECO:0007669"/>
    <property type="project" value="TreeGrafter"/>
</dbReference>
<accession>G7YQB9</accession>
<evidence type="ECO:0000313" key="2">
    <source>
        <dbReference type="EMBL" id="GAA55149.1"/>
    </source>
</evidence>
<dbReference type="InterPro" id="IPR050645">
    <property type="entry name" value="Histidine_acid_phosphatase"/>
</dbReference>
<dbReference type="CDD" id="cd07061">
    <property type="entry name" value="HP_HAP_like"/>
    <property type="match status" value="1"/>
</dbReference>
<dbReference type="Proteomes" id="UP000008909">
    <property type="component" value="Unassembled WGS sequence"/>
</dbReference>
<dbReference type="InterPro" id="IPR000560">
    <property type="entry name" value="His_Pase_clade-2"/>
</dbReference>
<dbReference type="Pfam" id="PF00328">
    <property type="entry name" value="His_Phos_2"/>
    <property type="match status" value="1"/>
</dbReference>
<name>G7YQB9_CLOSI</name>
<dbReference type="PANTHER" id="PTHR11567">
    <property type="entry name" value="ACID PHOSPHATASE-RELATED"/>
    <property type="match status" value="1"/>
</dbReference>
<evidence type="ECO:0000313" key="3">
    <source>
        <dbReference type="Proteomes" id="UP000008909"/>
    </source>
</evidence>
<gene>
    <name evidence="2" type="ORF">CLF_107027</name>
</gene>
<reference evidence="2" key="1">
    <citation type="journal article" date="2011" name="Genome Biol.">
        <title>The draft genome of the carcinogenic human liver fluke Clonorchis sinensis.</title>
        <authorList>
            <person name="Wang X."/>
            <person name="Chen W."/>
            <person name="Huang Y."/>
            <person name="Sun J."/>
            <person name="Men J."/>
            <person name="Liu H."/>
            <person name="Luo F."/>
            <person name="Guo L."/>
            <person name="Lv X."/>
            <person name="Deng C."/>
            <person name="Zhou C."/>
            <person name="Fan Y."/>
            <person name="Li X."/>
            <person name="Huang L."/>
            <person name="Hu Y."/>
            <person name="Liang C."/>
            <person name="Hu X."/>
            <person name="Xu J."/>
            <person name="Yu X."/>
        </authorList>
    </citation>
    <scope>NUCLEOTIDE SEQUENCE [LARGE SCALE GENOMIC DNA]</scope>
    <source>
        <strain evidence="2">Henan</strain>
    </source>
</reference>
<reference key="2">
    <citation type="submission" date="2011-10" db="EMBL/GenBank/DDBJ databases">
        <title>The genome and transcriptome sequence of Clonorchis sinensis provide insights into the carcinogenic liver fluke.</title>
        <authorList>
            <person name="Wang X."/>
            <person name="Huang Y."/>
            <person name="Chen W."/>
            <person name="Liu H."/>
            <person name="Guo L."/>
            <person name="Chen Y."/>
            <person name="Luo F."/>
            <person name="Zhou W."/>
            <person name="Sun J."/>
            <person name="Mao Q."/>
            <person name="Liang P."/>
            <person name="Zhou C."/>
            <person name="Tian Y."/>
            <person name="Men J."/>
            <person name="Lv X."/>
            <person name="Huang L."/>
            <person name="Zhou J."/>
            <person name="Hu Y."/>
            <person name="Li R."/>
            <person name="Zhang F."/>
            <person name="Lei H."/>
            <person name="Li X."/>
            <person name="Hu X."/>
            <person name="Liang C."/>
            <person name="Xu J."/>
            <person name="Wu Z."/>
            <person name="Yu X."/>
        </authorList>
    </citation>
    <scope>NUCLEOTIDE SEQUENCE</scope>
    <source>
        <strain>Henan</strain>
    </source>
</reference>
<comment type="similarity">
    <text evidence="1">Belongs to the histidine acid phosphatase family.</text>
</comment>
<organism evidence="2 3">
    <name type="scientific">Clonorchis sinensis</name>
    <name type="common">Chinese liver fluke</name>
    <dbReference type="NCBI Taxonomy" id="79923"/>
    <lineage>
        <taxon>Eukaryota</taxon>
        <taxon>Metazoa</taxon>
        <taxon>Spiralia</taxon>
        <taxon>Lophotrochozoa</taxon>
        <taxon>Platyhelminthes</taxon>
        <taxon>Trematoda</taxon>
        <taxon>Digenea</taxon>
        <taxon>Opisthorchiida</taxon>
        <taxon>Opisthorchiata</taxon>
        <taxon>Opisthorchiidae</taxon>
        <taxon>Clonorchis</taxon>
    </lineage>
</organism>
<protein>
    <submittedName>
        <fullName evidence="2">Lysosomal acid phosphatase</fullName>
    </submittedName>
</protein>
<evidence type="ECO:0000256" key="1">
    <source>
        <dbReference type="ARBA" id="ARBA00005375"/>
    </source>
</evidence>
<dbReference type="PROSITE" id="PS00616">
    <property type="entry name" value="HIS_ACID_PHOSPHAT_1"/>
    <property type="match status" value="1"/>
</dbReference>
<dbReference type="AlphaFoldDB" id="G7YQB9"/>
<proteinExistence type="inferred from homology"/>
<dbReference type="SUPFAM" id="SSF53254">
    <property type="entry name" value="Phosphoglycerate mutase-like"/>
    <property type="match status" value="1"/>
</dbReference>
<keyword evidence="3" id="KW-1185">Reference proteome</keyword>
<dbReference type="PANTHER" id="PTHR11567:SF171">
    <property type="entry name" value="ACID PHOSPHATASE FAMILY"/>
    <property type="match status" value="1"/>
</dbReference>